<protein>
    <recommendedName>
        <fullName evidence="2">SH3b domain-containing protein</fullName>
    </recommendedName>
</protein>
<feature type="domain" description="SH3b" evidence="2">
    <location>
        <begin position="48"/>
        <end position="110"/>
    </location>
</feature>
<evidence type="ECO:0000313" key="4">
    <source>
        <dbReference type="Proteomes" id="UP000031189"/>
    </source>
</evidence>
<comment type="caution">
    <text evidence="3">The sequence shown here is derived from an EMBL/GenBank/DDBJ whole genome shotgun (WGS) entry which is preliminary data.</text>
</comment>
<dbReference type="Gene3D" id="3.10.20.320">
    <property type="entry name" value="Putative peptidoglycan bound protein (lpxtg motif)"/>
    <property type="match status" value="1"/>
</dbReference>
<reference evidence="3 4" key="1">
    <citation type="submission" date="2014-12" db="EMBL/GenBank/DDBJ databases">
        <title>Draft genome sequence of Terrisporobacter sp. 08-306576, isolated from the blood culture of a bacteremia patient.</title>
        <authorList>
            <person name="Lund L.C."/>
            <person name="Sydenham T.V."/>
            <person name="Hogh S.V."/>
            <person name="Skov M.N."/>
            <person name="Kemp M."/>
            <person name="Justesen U.S."/>
        </authorList>
    </citation>
    <scope>NUCLEOTIDE SEQUENCE [LARGE SCALE GENOMIC DNA]</scope>
    <source>
        <strain evidence="3 4">08-306576</strain>
    </source>
</reference>
<dbReference type="Proteomes" id="UP000031189">
    <property type="component" value="Unassembled WGS sequence"/>
</dbReference>
<keyword evidence="4" id="KW-1185">Reference proteome</keyword>
<sequence>MKSTKKIISSILIGTLIWGGFNTGLENEVNAESNKYILNQTINLEGLANEYKVIVSKTTVRKSPSTKSYKLGTLRRGDIVNVYNISNGWAKINYKENIGYVKLSDLEKIKVEESIKTGTITVKYLDSLTKEEILSADYLENLELKTYSYTAKDIDGYTLDGDKTQSITITESNPNKVIQFLYNKNEETNEPSIEYFANKGIFSWENTQCAKSMREDTYYWIDKLQLNEIYQANILRLSLSETKEFVTDLKVNKKVSVYDLTGDASWYNKPEEFIKKIDRVKNYNDTVGSESKVKGIVFDVEPWVLGDGNWSQEEYANTIKKAYEHAKTVGVEMIMVIPFWLEQVNSEIIIENSDKTIVMNYNIKAPVKFIKEEIELAKKYNKKISTAAETKKIDADYGVDTSTTYYYVGVDRLKQDWIDIYNTYEYDKLEFTLHDFNSVKEFIK</sequence>
<name>A0A0B3W0K7_9FIRM</name>
<dbReference type="InterPro" id="IPR003646">
    <property type="entry name" value="SH3-like_bac-type"/>
</dbReference>
<evidence type="ECO:0000256" key="1">
    <source>
        <dbReference type="ARBA" id="ARBA00022737"/>
    </source>
</evidence>
<organism evidence="3 4">
    <name type="scientific">Terrisporobacter othiniensis</name>
    <dbReference type="NCBI Taxonomy" id="1577792"/>
    <lineage>
        <taxon>Bacteria</taxon>
        <taxon>Bacillati</taxon>
        <taxon>Bacillota</taxon>
        <taxon>Clostridia</taxon>
        <taxon>Peptostreptococcales</taxon>
        <taxon>Peptostreptococcaceae</taxon>
        <taxon>Terrisporobacter</taxon>
    </lineage>
</organism>
<evidence type="ECO:0000259" key="2">
    <source>
        <dbReference type="PROSITE" id="PS51781"/>
    </source>
</evidence>
<dbReference type="SMART" id="SM00287">
    <property type="entry name" value="SH3b"/>
    <property type="match status" value="1"/>
</dbReference>
<dbReference type="EMBL" id="JWHR01000144">
    <property type="protein sequence ID" value="KHS55812.1"/>
    <property type="molecule type" value="Genomic_DNA"/>
</dbReference>
<proteinExistence type="predicted"/>
<evidence type="ECO:0000313" key="3">
    <source>
        <dbReference type="EMBL" id="KHS55812.1"/>
    </source>
</evidence>
<dbReference type="OrthoDB" id="7054537at2"/>
<dbReference type="Pfam" id="PF06458">
    <property type="entry name" value="MucBP"/>
    <property type="match status" value="1"/>
</dbReference>
<dbReference type="STRING" id="1577792.QX51_17250"/>
<keyword evidence="1" id="KW-0677">Repeat</keyword>
<dbReference type="AlphaFoldDB" id="A0A0B3W0K7"/>
<dbReference type="RefSeq" id="WP_039681144.1">
    <property type="nucleotide sequence ID" value="NZ_JAWGXO010000004.1"/>
</dbReference>
<accession>A0A0B3W0K7</accession>
<dbReference type="PROSITE" id="PS51781">
    <property type="entry name" value="SH3B"/>
    <property type="match status" value="1"/>
</dbReference>
<dbReference type="InterPro" id="IPR009459">
    <property type="entry name" value="MucBP_dom"/>
</dbReference>
<gene>
    <name evidence="3" type="ORF">QX51_17250</name>
</gene>
<dbReference type="Gene3D" id="2.30.30.40">
    <property type="entry name" value="SH3 Domains"/>
    <property type="match status" value="1"/>
</dbReference>
<dbReference type="Pfam" id="PF08239">
    <property type="entry name" value="SH3_3"/>
    <property type="match status" value="1"/>
</dbReference>